<dbReference type="AlphaFoldDB" id="A0A068RQQ8"/>
<evidence type="ECO:0000256" key="2">
    <source>
        <dbReference type="SAM" id="MobiDB-lite"/>
    </source>
</evidence>
<feature type="region of interest" description="Disordered" evidence="2">
    <location>
        <begin position="451"/>
        <end position="489"/>
    </location>
</feature>
<feature type="compositionally biased region" description="Polar residues" evidence="2">
    <location>
        <begin position="453"/>
        <end position="464"/>
    </location>
</feature>
<dbReference type="Proteomes" id="UP000027586">
    <property type="component" value="Unassembled WGS sequence"/>
</dbReference>
<accession>A0A068RQQ8</accession>
<evidence type="ECO:0000313" key="4">
    <source>
        <dbReference type="EMBL" id="CDH52354.1"/>
    </source>
</evidence>
<dbReference type="Pfam" id="PF15249">
    <property type="entry name" value="GLTSCR1"/>
    <property type="match status" value="1"/>
</dbReference>
<feature type="compositionally biased region" description="Low complexity" evidence="2">
    <location>
        <begin position="203"/>
        <end position="214"/>
    </location>
</feature>
<feature type="compositionally biased region" description="Low complexity" evidence="2">
    <location>
        <begin position="80"/>
        <end position="92"/>
    </location>
</feature>
<comment type="caution">
    <text evidence="4">The sequence shown here is derived from an EMBL/GenBank/DDBJ whole genome shotgun (WGS) entry which is preliminary data.</text>
</comment>
<name>A0A068RQQ8_9FUNG</name>
<reference evidence="4" key="1">
    <citation type="submission" date="2013-08" db="EMBL/GenBank/DDBJ databases">
        <title>Gene expansion shapes genome architecture in the human pathogen Lichtheimia corymbifera: an evolutionary genomics analysis in the ancient terrestrial Mucorales (Mucoromycotina).</title>
        <authorList>
            <person name="Schwartze V.U."/>
            <person name="Winter S."/>
            <person name="Shelest E."/>
            <person name="Marcet-Houben M."/>
            <person name="Horn F."/>
            <person name="Wehner S."/>
            <person name="Hoffmann K."/>
            <person name="Riege K."/>
            <person name="Sammeth M."/>
            <person name="Nowrousian M."/>
            <person name="Valiante V."/>
            <person name="Linde J."/>
            <person name="Jacobsen I.D."/>
            <person name="Marz M."/>
            <person name="Brakhage A.A."/>
            <person name="Gabaldon T."/>
            <person name="Bocker S."/>
            <person name="Voigt K."/>
        </authorList>
    </citation>
    <scope>NUCLEOTIDE SEQUENCE [LARGE SCALE GENOMIC DNA]</scope>
    <source>
        <strain evidence="4">FSU 9682</strain>
    </source>
</reference>
<feature type="region of interest" description="Disordered" evidence="2">
    <location>
        <begin position="80"/>
        <end position="214"/>
    </location>
</feature>
<evidence type="ECO:0000256" key="1">
    <source>
        <dbReference type="SAM" id="Coils"/>
    </source>
</evidence>
<feature type="domain" description="GLTSCR protein conserved" evidence="3">
    <location>
        <begin position="276"/>
        <end position="376"/>
    </location>
</feature>
<proteinExistence type="predicted"/>
<dbReference type="InterPro" id="IPR015671">
    <property type="entry name" value="GSCR1_dom"/>
</dbReference>
<protein>
    <recommendedName>
        <fullName evidence="3">GLTSCR protein conserved domain-containing protein</fullName>
    </recommendedName>
</protein>
<dbReference type="OrthoDB" id="2556847at2759"/>
<gene>
    <name evidence="4" type="ORF">LCOR_03835.1</name>
</gene>
<dbReference type="EMBL" id="CBTN010000012">
    <property type="protein sequence ID" value="CDH52354.1"/>
    <property type="molecule type" value="Genomic_DNA"/>
</dbReference>
<dbReference type="VEuPathDB" id="FungiDB:LCOR_03835.1"/>
<keyword evidence="1" id="KW-0175">Coiled coil</keyword>
<sequence length="489" mass="54787">MSQQEGNRPSTQIKNGAADEEIITQITLAGLKVIMLRKGDQIIYKLPDNVPVQSLADDQRERLLQEIQKLHAATLAAATRNATGGTASSTASEQGGNKTIAPKHNGITAPLPSSPDPDALKETARKLREEYEREQQKQQPMMIGNMPPEMTSSSSSSSMGGSIKTTRKYVKTGKYSKKRLHHPHQLAAASSSSGQLPLPPHPQQQQQQQQQQSAPPLIALHHMVAQQPQQQQQPIPPNFTLPSHLATKSILAKRLPEEELHHQDVKRRIYDSILSDHKAVTEPDYKTPFRSKQDVIDRLLPYHIYQYPKIDMDANKIPVDKQDQLTVEIFKSQAELFKRFSDVCNKVIEGRGIRQLQIMLERQLLADQRQRLTEEQARVAAEQAAIQQAEAQQRMSEQNRMASGMSNYMAAILQNPQILNQYSQLSPEQQQKFLQNQEQIVALLEQHAKELNSKPTTNASHSNVTSASNTPTQQPSSSSNDQSQTAHHQ</sequence>
<evidence type="ECO:0000313" key="5">
    <source>
        <dbReference type="Proteomes" id="UP000027586"/>
    </source>
</evidence>
<feature type="compositionally biased region" description="Low complexity" evidence="2">
    <location>
        <begin position="185"/>
        <end position="196"/>
    </location>
</feature>
<feature type="compositionally biased region" description="Basic residues" evidence="2">
    <location>
        <begin position="165"/>
        <end position="184"/>
    </location>
</feature>
<organism evidence="4 5">
    <name type="scientific">Lichtheimia corymbifera JMRC:FSU:9682</name>
    <dbReference type="NCBI Taxonomy" id="1263082"/>
    <lineage>
        <taxon>Eukaryota</taxon>
        <taxon>Fungi</taxon>
        <taxon>Fungi incertae sedis</taxon>
        <taxon>Mucoromycota</taxon>
        <taxon>Mucoromycotina</taxon>
        <taxon>Mucoromycetes</taxon>
        <taxon>Mucorales</taxon>
        <taxon>Lichtheimiaceae</taxon>
        <taxon>Lichtheimia</taxon>
    </lineage>
</organism>
<keyword evidence="5" id="KW-1185">Reference proteome</keyword>
<evidence type="ECO:0000259" key="3">
    <source>
        <dbReference type="Pfam" id="PF15249"/>
    </source>
</evidence>
<feature type="compositionally biased region" description="Basic and acidic residues" evidence="2">
    <location>
        <begin position="118"/>
        <end position="136"/>
    </location>
</feature>
<feature type="compositionally biased region" description="Low complexity" evidence="2">
    <location>
        <begin position="465"/>
        <end position="489"/>
    </location>
</feature>
<feature type="coiled-coil region" evidence="1">
    <location>
        <begin position="365"/>
        <end position="399"/>
    </location>
</feature>